<evidence type="ECO:0000313" key="2">
    <source>
        <dbReference type="Proteomes" id="UP000233837"/>
    </source>
</evidence>
<keyword evidence="2" id="KW-1185">Reference proteome</keyword>
<sequence length="90" mass="10208">MGGRRLIHCLVKAVGKELGRNIVLAGEEEGRNVIEDSMAVGWRERRTAMLSGRDDSRVRKEIRIFDFMYNGSCRVESGSFSGFWVNLNLT</sequence>
<evidence type="ECO:0000313" key="1">
    <source>
        <dbReference type="EMBL" id="PKU77054.1"/>
    </source>
</evidence>
<dbReference type="Proteomes" id="UP000233837">
    <property type="component" value="Unassembled WGS sequence"/>
</dbReference>
<name>A0A2I0WN16_9ASPA</name>
<accession>A0A2I0WN16</accession>
<gene>
    <name evidence="1" type="ORF">MA16_Dca001660</name>
</gene>
<organism evidence="1 2">
    <name type="scientific">Dendrobium catenatum</name>
    <dbReference type="NCBI Taxonomy" id="906689"/>
    <lineage>
        <taxon>Eukaryota</taxon>
        <taxon>Viridiplantae</taxon>
        <taxon>Streptophyta</taxon>
        <taxon>Embryophyta</taxon>
        <taxon>Tracheophyta</taxon>
        <taxon>Spermatophyta</taxon>
        <taxon>Magnoliopsida</taxon>
        <taxon>Liliopsida</taxon>
        <taxon>Asparagales</taxon>
        <taxon>Orchidaceae</taxon>
        <taxon>Epidendroideae</taxon>
        <taxon>Malaxideae</taxon>
        <taxon>Dendrobiinae</taxon>
        <taxon>Dendrobium</taxon>
    </lineage>
</organism>
<proteinExistence type="predicted"/>
<protein>
    <submittedName>
        <fullName evidence="1">Uncharacterized protein</fullName>
    </submittedName>
</protein>
<reference evidence="1 2" key="1">
    <citation type="journal article" date="2016" name="Sci. Rep.">
        <title>The Dendrobium catenatum Lindl. genome sequence provides insights into polysaccharide synthase, floral development and adaptive evolution.</title>
        <authorList>
            <person name="Zhang G.Q."/>
            <person name="Xu Q."/>
            <person name="Bian C."/>
            <person name="Tsai W.C."/>
            <person name="Yeh C.M."/>
            <person name="Liu K.W."/>
            <person name="Yoshida K."/>
            <person name="Zhang L.S."/>
            <person name="Chang S.B."/>
            <person name="Chen F."/>
            <person name="Shi Y."/>
            <person name="Su Y.Y."/>
            <person name="Zhang Y.Q."/>
            <person name="Chen L.J."/>
            <person name="Yin Y."/>
            <person name="Lin M."/>
            <person name="Huang H."/>
            <person name="Deng H."/>
            <person name="Wang Z.W."/>
            <person name="Zhu S.L."/>
            <person name="Zhao X."/>
            <person name="Deng C."/>
            <person name="Niu S.C."/>
            <person name="Huang J."/>
            <person name="Wang M."/>
            <person name="Liu G.H."/>
            <person name="Yang H.J."/>
            <person name="Xiao X.J."/>
            <person name="Hsiao Y.Y."/>
            <person name="Wu W.L."/>
            <person name="Chen Y.Y."/>
            <person name="Mitsuda N."/>
            <person name="Ohme-Takagi M."/>
            <person name="Luo Y.B."/>
            <person name="Van de Peer Y."/>
            <person name="Liu Z.J."/>
        </authorList>
    </citation>
    <scope>NUCLEOTIDE SEQUENCE [LARGE SCALE GENOMIC DNA]</scope>
    <source>
        <tissue evidence="1">The whole plant</tissue>
    </source>
</reference>
<reference evidence="1 2" key="2">
    <citation type="journal article" date="2017" name="Nature">
        <title>The Apostasia genome and the evolution of orchids.</title>
        <authorList>
            <person name="Zhang G.Q."/>
            <person name="Liu K.W."/>
            <person name="Li Z."/>
            <person name="Lohaus R."/>
            <person name="Hsiao Y.Y."/>
            <person name="Niu S.C."/>
            <person name="Wang J.Y."/>
            <person name="Lin Y.C."/>
            <person name="Xu Q."/>
            <person name="Chen L.J."/>
            <person name="Yoshida K."/>
            <person name="Fujiwara S."/>
            <person name="Wang Z.W."/>
            <person name="Zhang Y.Q."/>
            <person name="Mitsuda N."/>
            <person name="Wang M."/>
            <person name="Liu G.H."/>
            <person name="Pecoraro L."/>
            <person name="Huang H.X."/>
            <person name="Xiao X.J."/>
            <person name="Lin M."/>
            <person name="Wu X.Y."/>
            <person name="Wu W.L."/>
            <person name="Chen Y.Y."/>
            <person name="Chang S.B."/>
            <person name="Sakamoto S."/>
            <person name="Ohme-Takagi M."/>
            <person name="Yagi M."/>
            <person name="Zeng S.J."/>
            <person name="Shen C.Y."/>
            <person name="Yeh C.M."/>
            <person name="Luo Y.B."/>
            <person name="Tsai W.C."/>
            <person name="Van de Peer Y."/>
            <person name="Liu Z.J."/>
        </authorList>
    </citation>
    <scope>NUCLEOTIDE SEQUENCE [LARGE SCALE GENOMIC DNA]</scope>
    <source>
        <tissue evidence="1">The whole plant</tissue>
    </source>
</reference>
<dbReference type="EMBL" id="KZ502537">
    <property type="protein sequence ID" value="PKU77054.1"/>
    <property type="molecule type" value="Genomic_DNA"/>
</dbReference>
<dbReference type="AlphaFoldDB" id="A0A2I0WN16"/>